<feature type="compositionally biased region" description="Polar residues" evidence="1">
    <location>
        <begin position="334"/>
        <end position="358"/>
    </location>
</feature>
<name>K0RDN2_THAOC</name>
<dbReference type="EMBL" id="AGNL01041869">
    <property type="protein sequence ID" value="EJK51315.1"/>
    <property type="molecule type" value="Genomic_DNA"/>
</dbReference>
<feature type="compositionally biased region" description="Polar residues" evidence="1">
    <location>
        <begin position="304"/>
        <end position="319"/>
    </location>
</feature>
<evidence type="ECO:0000313" key="2">
    <source>
        <dbReference type="EMBL" id="EJK51315.1"/>
    </source>
</evidence>
<feature type="compositionally biased region" description="Basic and acidic residues" evidence="1">
    <location>
        <begin position="359"/>
        <end position="377"/>
    </location>
</feature>
<keyword evidence="3" id="KW-1185">Reference proteome</keyword>
<feature type="compositionally biased region" description="Polar residues" evidence="1">
    <location>
        <begin position="378"/>
        <end position="390"/>
    </location>
</feature>
<feature type="region of interest" description="Disordered" evidence="1">
    <location>
        <begin position="334"/>
        <end position="390"/>
    </location>
</feature>
<feature type="compositionally biased region" description="Polar residues" evidence="1">
    <location>
        <begin position="53"/>
        <end position="67"/>
    </location>
</feature>
<gene>
    <name evidence="2" type="ORF">THAOC_29523</name>
</gene>
<accession>K0RDN2</accession>
<feature type="region of interest" description="Disordered" evidence="1">
    <location>
        <begin position="283"/>
        <end position="319"/>
    </location>
</feature>
<comment type="caution">
    <text evidence="2">The sequence shown here is derived from an EMBL/GenBank/DDBJ whole genome shotgun (WGS) entry which is preliminary data.</text>
</comment>
<evidence type="ECO:0000313" key="3">
    <source>
        <dbReference type="Proteomes" id="UP000266841"/>
    </source>
</evidence>
<proteinExistence type="predicted"/>
<dbReference type="Proteomes" id="UP000266841">
    <property type="component" value="Unassembled WGS sequence"/>
</dbReference>
<reference evidence="2 3" key="1">
    <citation type="journal article" date="2012" name="Genome Biol.">
        <title>Genome and low-iron response of an oceanic diatom adapted to chronic iron limitation.</title>
        <authorList>
            <person name="Lommer M."/>
            <person name="Specht M."/>
            <person name="Roy A.S."/>
            <person name="Kraemer L."/>
            <person name="Andreson R."/>
            <person name="Gutowska M.A."/>
            <person name="Wolf J."/>
            <person name="Bergner S.V."/>
            <person name="Schilhabel M.B."/>
            <person name="Klostermeier U.C."/>
            <person name="Beiko R.G."/>
            <person name="Rosenstiel P."/>
            <person name="Hippler M."/>
            <person name="Laroche J."/>
        </authorList>
    </citation>
    <scope>NUCLEOTIDE SEQUENCE [LARGE SCALE GENOMIC DNA]</scope>
    <source>
        <strain evidence="2 3">CCMP1005</strain>
    </source>
</reference>
<organism evidence="2 3">
    <name type="scientific">Thalassiosira oceanica</name>
    <name type="common">Marine diatom</name>
    <dbReference type="NCBI Taxonomy" id="159749"/>
    <lineage>
        <taxon>Eukaryota</taxon>
        <taxon>Sar</taxon>
        <taxon>Stramenopiles</taxon>
        <taxon>Ochrophyta</taxon>
        <taxon>Bacillariophyta</taxon>
        <taxon>Coscinodiscophyceae</taxon>
        <taxon>Thalassiosirophycidae</taxon>
        <taxon>Thalassiosirales</taxon>
        <taxon>Thalassiosiraceae</taxon>
        <taxon>Thalassiosira</taxon>
    </lineage>
</organism>
<dbReference type="AlphaFoldDB" id="K0RDN2"/>
<protein>
    <submittedName>
        <fullName evidence="2">Uncharacterized protein</fullName>
    </submittedName>
</protein>
<feature type="region of interest" description="Disordered" evidence="1">
    <location>
        <begin position="40"/>
        <end position="67"/>
    </location>
</feature>
<evidence type="ECO:0000256" key="1">
    <source>
        <dbReference type="SAM" id="MobiDB-lite"/>
    </source>
</evidence>
<sequence length="390" mass="44273">MWVERIPNAGIYRGEILGALGPWDNISLFSESSRRGNLSPFNPVLSRKESRGQHGSNLKSTQSKNTPLKMNQSQANVLRLMTCIVRDLPICIAYTHVHSHLDDHISYDLLPVDYQQNADMDALAQSALDDVIESCNFIASQFPYEPFTIHCAEKRIMKNFTASIYIEQGRTTAQEMFFCPKDSLLPINSKIEVYWDAIHHLFTKVYPPTFCVCGIRKQRSKRYLHRNEPQTYPSPACPCCGHPNEDASHIILCPDKGRTNLYNDSVTDLVRWMAAERENAPHNLALPERKTTLQTTHWGGISTRIPTNNGPDKTPLASWTATRRQIWTAEFEASLSSTKSSYNTETRTTPQSARTCLTESRRKTEEKEEKGKDEKSRQASGHIQTQRSGI</sequence>